<dbReference type="CDD" id="cd00430">
    <property type="entry name" value="PLPDE_III_AR"/>
    <property type="match status" value="1"/>
</dbReference>
<feature type="binding site" evidence="4 6">
    <location>
        <position position="313"/>
    </location>
    <ligand>
        <name>substrate</name>
    </ligand>
</feature>
<dbReference type="SUPFAM" id="SSF51419">
    <property type="entry name" value="PLP-binding barrel"/>
    <property type="match status" value="1"/>
</dbReference>
<dbReference type="NCBIfam" id="TIGR00492">
    <property type="entry name" value="alr"/>
    <property type="match status" value="1"/>
</dbReference>
<dbReference type="EC" id="5.1.1.1" evidence="4"/>
<keyword evidence="2 4" id="KW-0663">Pyridoxal phosphate</keyword>
<feature type="domain" description="Alanine racemase C-terminal" evidence="7">
    <location>
        <begin position="244"/>
        <end position="372"/>
    </location>
</feature>
<dbReference type="STRING" id="33033.NW74_04330"/>
<dbReference type="HAMAP" id="MF_01201">
    <property type="entry name" value="Ala_racemase"/>
    <property type="match status" value="1"/>
</dbReference>
<reference evidence="8 11" key="1">
    <citation type="submission" date="2014-10" db="EMBL/GenBank/DDBJ databases">
        <title>Complete genome sequence of Parvimonas micra KCOM 1535 (= ChDC B708).</title>
        <authorList>
            <person name="Kook J.-K."/>
            <person name="Park S.-N."/>
            <person name="Lim Y.K."/>
            <person name="Roh H."/>
        </authorList>
    </citation>
    <scope>NUCLEOTIDE SEQUENCE [LARGE SCALE GENOMIC DNA]</scope>
    <source>
        <strain evidence="8">KCOM 1535</strain>
        <strain evidence="11">KCOM 1535 / ChDC B708</strain>
    </source>
</reference>
<sequence length="393" mass="45084">MYENQSLIFVNLDKLKNNFLKIKEKCNGAKVGIVLKANAYGLGACTVAEFLQKQGADYFCVANFSEAMELRKKKIKLPILILGYVPNALFEKLIKNNVDLTVYNIEMIRELNEISAKCRKKCKIHIKIDTGMNRLGFLIDDKLKDYLKEIYSMKHIIVKGMFSHLCVSDIDDFSFTKLQVERFEKVKHILEEENLKIPMLHIANDGGALLHNYYYDMVRVGIGIYGHYPSEYVKDNSKMKMDTVVSFVSTVSNIKYIHKGDTVGYGRTFCADRTIKVATISIGYADGYPYELSNKGYVMINNKKAKILGKVCMDQTMIDISDIDDVKIGDTALLYGEYKDMKLDIFEIAKIANTNVYDLICRINMRIPRVYLEGNKVVRVVDYLSTEKNYYEL</sequence>
<dbReference type="GO" id="GO:0005829">
    <property type="term" value="C:cytosol"/>
    <property type="evidence" value="ECO:0007669"/>
    <property type="project" value="TreeGrafter"/>
</dbReference>
<evidence type="ECO:0000313" key="9">
    <source>
        <dbReference type="EMBL" id="MBF1306623.1"/>
    </source>
</evidence>
<dbReference type="FunFam" id="3.20.20.10:FF:000002">
    <property type="entry name" value="Alanine racemase"/>
    <property type="match status" value="1"/>
</dbReference>
<dbReference type="PRINTS" id="PR00992">
    <property type="entry name" value="ALARACEMASE"/>
</dbReference>
<proteinExistence type="inferred from homology"/>
<comment type="pathway">
    <text evidence="4">Amino-acid biosynthesis; D-alanine biosynthesis; D-alanine from L-alanine: step 1/1.</text>
</comment>
<evidence type="ECO:0000259" key="7">
    <source>
        <dbReference type="SMART" id="SM01005"/>
    </source>
</evidence>
<evidence type="ECO:0000256" key="6">
    <source>
        <dbReference type="PIRSR" id="PIRSR600821-52"/>
    </source>
</evidence>
<accession>A0A0B4S223</accession>
<comment type="catalytic activity">
    <reaction evidence="4">
        <text>L-alanine = D-alanine</text>
        <dbReference type="Rhea" id="RHEA:20249"/>
        <dbReference type="ChEBI" id="CHEBI:57416"/>
        <dbReference type="ChEBI" id="CHEBI:57972"/>
        <dbReference type="EC" id="5.1.1.1"/>
    </reaction>
</comment>
<comment type="function">
    <text evidence="4">Catalyzes the interconversion of L-alanine and D-alanine. May also act on other amino acids.</text>
</comment>
<dbReference type="UniPathway" id="UPA00042">
    <property type="reaction ID" value="UER00497"/>
</dbReference>
<reference evidence="10" key="3">
    <citation type="submission" date="2022-07" db="EMBL/GenBank/DDBJ databases">
        <title>Parvimonas micra travels from the subgingival sulcus of the human oral cavity to the colorectal adenocarcinoma.</title>
        <authorList>
            <person name="Conde-Perez K."/>
            <person name="Buetas E."/>
            <person name="Aja-Macaya P."/>
            <person name="Martin-De Arribas E."/>
            <person name="Iglesias-Corras I."/>
            <person name="Trigo-Tasende N."/>
            <person name="Nasser-Ali M."/>
            <person name="Estevez L.S."/>
            <person name="Rumbo-Feal S."/>
            <person name="Otero-Alen B."/>
            <person name="Noguera J.F."/>
            <person name="Concha A."/>
            <person name="Pardinas-Lopez S."/>
            <person name="Carda-Dieguez M."/>
            <person name="Gomez-Randulfe I."/>
            <person name="Martinez-Lago N."/>
            <person name="Ladra S."/>
            <person name="Aparicio L.A."/>
            <person name="Bou G."/>
            <person name="Mira A."/>
            <person name="Vallejo J.A."/>
            <person name="Poza M."/>
        </authorList>
    </citation>
    <scope>NUCLEOTIDE SEQUENCE</scope>
    <source>
        <strain evidence="10">PM102KC-G-1</strain>
    </source>
</reference>
<dbReference type="SUPFAM" id="SSF50621">
    <property type="entry name" value="Alanine racemase C-terminal domain-like"/>
    <property type="match status" value="1"/>
</dbReference>
<feature type="active site" description="Proton acceptor; specific for D-alanine" evidence="4">
    <location>
        <position position="36"/>
    </location>
</feature>
<dbReference type="InterPro" id="IPR029066">
    <property type="entry name" value="PLP-binding_barrel"/>
</dbReference>
<dbReference type="Proteomes" id="UP001210690">
    <property type="component" value="Chromosome"/>
</dbReference>
<comment type="similarity">
    <text evidence="4">Belongs to the alanine racemase family.</text>
</comment>
<dbReference type="Gene3D" id="3.20.20.10">
    <property type="entry name" value="Alanine racemase"/>
    <property type="match status" value="1"/>
</dbReference>
<dbReference type="Proteomes" id="UP000758611">
    <property type="component" value="Unassembled WGS sequence"/>
</dbReference>
<protein>
    <recommendedName>
        <fullName evidence="4">Alanine racemase</fullName>
        <ecNumber evidence="4">5.1.1.1</ecNumber>
    </recommendedName>
</protein>
<feature type="modified residue" description="N6-(pyridoxal phosphate)lysine" evidence="4 5">
    <location>
        <position position="36"/>
    </location>
</feature>
<keyword evidence="3 4" id="KW-0413">Isomerase</keyword>
<dbReference type="InterPro" id="IPR009006">
    <property type="entry name" value="Ala_racemase/Decarboxylase_C"/>
</dbReference>
<dbReference type="EMBL" id="CP009761">
    <property type="protein sequence ID" value="AIZ36611.1"/>
    <property type="molecule type" value="Genomic_DNA"/>
</dbReference>
<dbReference type="GO" id="GO:0030170">
    <property type="term" value="F:pyridoxal phosphate binding"/>
    <property type="evidence" value="ECO:0007669"/>
    <property type="project" value="UniProtKB-UniRule"/>
</dbReference>
<dbReference type="EMBL" id="CP101412">
    <property type="protein sequence ID" value="WBB31563.1"/>
    <property type="molecule type" value="Genomic_DNA"/>
</dbReference>
<dbReference type="EMBL" id="JABZRE010000005">
    <property type="protein sequence ID" value="MBF1306623.1"/>
    <property type="molecule type" value="Genomic_DNA"/>
</dbReference>
<evidence type="ECO:0000313" key="10">
    <source>
        <dbReference type="EMBL" id="WBB31563.1"/>
    </source>
</evidence>
<feature type="binding site" evidence="4 6">
    <location>
        <position position="134"/>
    </location>
    <ligand>
        <name>substrate</name>
    </ligand>
</feature>
<dbReference type="GO" id="GO:0008784">
    <property type="term" value="F:alanine racemase activity"/>
    <property type="evidence" value="ECO:0007669"/>
    <property type="project" value="UniProtKB-UniRule"/>
</dbReference>
<dbReference type="GO" id="GO:0009252">
    <property type="term" value="P:peptidoglycan biosynthetic process"/>
    <property type="evidence" value="ECO:0007669"/>
    <property type="project" value="TreeGrafter"/>
</dbReference>
<dbReference type="OrthoDB" id="9813814at2"/>
<dbReference type="GO" id="GO:0030632">
    <property type="term" value="P:D-alanine biosynthetic process"/>
    <property type="evidence" value="ECO:0007669"/>
    <property type="project" value="UniProtKB-UniRule"/>
</dbReference>
<dbReference type="Pfam" id="PF01168">
    <property type="entry name" value="Ala_racemase_N"/>
    <property type="match status" value="1"/>
</dbReference>
<dbReference type="InterPro" id="IPR000821">
    <property type="entry name" value="Ala_racemase"/>
</dbReference>
<evidence type="ECO:0000256" key="3">
    <source>
        <dbReference type="ARBA" id="ARBA00023235"/>
    </source>
</evidence>
<dbReference type="Proteomes" id="UP000031386">
    <property type="component" value="Chromosome"/>
</dbReference>
<reference evidence="9" key="2">
    <citation type="submission" date="2020-04" db="EMBL/GenBank/DDBJ databases">
        <title>Deep metagenomics examines the oral microbiome during advanced dental caries in children, revealing novel taxa and co-occurrences with host molecules.</title>
        <authorList>
            <person name="Baker J.L."/>
            <person name="Morton J.T."/>
            <person name="Dinis M."/>
            <person name="Alvarez R."/>
            <person name="Tran N.C."/>
            <person name="Knight R."/>
            <person name="Edlund A."/>
        </authorList>
    </citation>
    <scope>NUCLEOTIDE SEQUENCE</scope>
    <source>
        <strain evidence="9">JCVI_23_bin.11</strain>
    </source>
</reference>
<dbReference type="PANTHER" id="PTHR30511">
    <property type="entry name" value="ALANINE RACEMASE"/>
    <property type="match status" value="1"/>
</dbReference>
<dbReference type="Gene3D" id="2.40.37.10">
    <property type="entry name" value="Lyase, Ornithine Decarboxylase, Chain A, domain 1"/>
    <property type="match status" value="1"/>
</dbReference>
<evidence type="ECO:0000256" key="5">
    <source>
        <dbReference type="PIRSR" id="PIRSR600821-50"/>
    </source>
</evidence>
<evidence type="ECO:0000313" key="11">
    <source>
        <dbReference type="Proteomes" id="UP000031386"/>
    </source>
</evidence>
<feature type="active site" description="Proton acceptor; specific for L-alanine" evidence="4">
    <location>
        <position position="265"/>
    </location>
</feature>
<dbReference type="PANTHER" id="PTHR30511:SF0">
    <property type="entry name" value="ALANINE RACEMASE, CATABOLIC-RELATED"/>
    <property type="match status" value="1"/>
</dbReference>
<evidence type="ECO:0000256" key="2">
    <source>
        <dbReference type="ARBA" id="ARBA00022898"/>
    </source>
</evidence>
<dbReference type="AlphaFoldDB" id="A0A0B4S223"/>
<dbReference type="RefSeq" id="WP_041954021.1">
    <property type="nucleotide sequence ID" value="NZ_CAJPUJ010000067.1"/>
</dbReference>
<evidence type="ECO:0000313" key="8">
    <source>
        <dbReference type="EMBL" id="AIZ36611.1"/>
    </source>
</evidence>
<gene>
    <name evidence="9" type="primary">alr</name>
    <name evidence="9" type="ORF">HXM94_02360</name>
    <name evidence="10" type="ORF">NM222_03530</name>
    <name evidence="8" type="ORF">NW74_04330</name>
</gene>
<dbReference type="Pfam" id="PF00842">
    <property type="entry name" value="Ala_racemase_C"/>
    <property type="match status" value="1"/>
</dbReference>
<name>A0A0B4S223_9FIRM</name>
<comment type="cofactor">
    <cofactor evidence="1 4 5">
        <name>pyridoxal 5'-phosphate</name>
        <dbReference type="ChEBI" id="CHEBI:597326"/>
    </cofactor>
</comment>
<organism evidence="8 11">
    <name type="scientific">Parvimonas micra</name>
    <dbReference type="NCBI Taxonomy" id="33033"/>
    <lineage>
        <taxon>Bacteria</taxon>
        <taxon>Bacillati</taxon>
        <taxon>Bacillota</taxon>
        <taxon>Tissierellia</taxon>
        <taxon>Tissierellales</taxon>
        <taxon>Peptoniphilaceae</taxon>
        <taxon>Parvimonas</taxon>
    </lineage>
</organism>
<dbReference type="InterPro" id="IPR001608">
    <property type="entry name" value="Ala_racemase_N"/>
</dbReference>
<dbReference type="KEGG" id="pmic:NW74_04330"/>
<keyword evidence="11" id="KW-1185">Reference proteome</keyword>
<evidence type="ECO:0000256" key="1">
    <source>
        <dbReference type="ARBA" id="ARBA00001933"/>
    </source>
</evidence>
<dbReference type="SMART" id="SM01005">
    <property type="entry name" value="Ala_racemase_C"/>
    <property type="match status" value="1"/>
</dbReference>
<evidence type="ECO:0000256" key="4">
    <source>
        <dbReference type="HAMAP-Rule" id="MF_01201"/>
    </source>
</evidence>
<dbReference type="InterPro" id="IPR011079">
    <property type="entry name" value="Ala_racemase_C"/>
</dbReference>